<proteinExistence type="predicted"/>
<accession>M0E252</accession>
<keyword evidence="3" id="KW-1185">Reference proteome</keyword>
<sequence length="145" mass="14881">MLTGTIAYLGTDGGTLGTLLQGAVFGTIVSLFTGGVNLIQSIFNLVTSPLDSLATAASTVIDATVIDPLTIITETASTSATAIGEQFGPFALIVGVATVLAAFWLIIQFQEREATGNVSVLPVDIDVPDIGPLDIGADEEDPDEQ</sequence>
<dbReference type="Proteomes" id="UP000011523">
    <property type="component" value="Unassembled WGS sequence"/>
</dbReference>
<dbReference type="PATRIC" id="fig|1227485.3.peg.82"/>
<keyword evidence="1" id="KW-0812">Transmembrane</keyword>
<evidence type="ECO:0000256" key="1">
    <source>
        <dbReference type="SAM" id="Phobius"/>
    </source>
</evidence>
<keyword evidence="1" id="KW-1133">Transmembrane helix</keyword>
<dbReference type="EMBL" id="AOJD01000003">
    <property type="protein sequence ID" value="ELZ41866.1"/>
    <property type="molecule type" value="Genomic_DNA"/>
</dbReference>
<evidence type="ECO:0000313" key="2">
    <source>
        <dbReference type="EMBL" id="ELZ41866.1"/>
    </source>
</evidence>
<dbReference type="AlphaFoldDB" id="M0E252"/>
<reference evidence="2 3" key="1">
    <citation type="journal article" date="2014" name="PLoS Genet.">
        <title>Phylogenetically driven sequencing of extremely halophilic archaea reveals strategies for static and dynamic osmo-response.</title>
        <authorList>
            <person name="Becker E.A."/>
            <person name="Seitzer P.M."/>
            <person name="Tritt A."/>
            <person name="Larsen D."/>
            <person name="Krusor M."/>
            <person name="Yao A.I."/>
            <person name="Wu D."/>
            <person name="Madern D."/>
            <person name="Eisen J.A."/>
            <person name="Darling A.E."/>
            <person name="Facciotti M.T."/>
        </authorList>
    </citation>
    <scope>NUCLEOTIDE SEQUENCE [LARGE SCALE GENOMIC DNA]</scope>
    <source>
        <strain evidence="2 3">DSM 14210</strain>
    </source>
</reference>
<name>M0E252_9EURY</name>
<protein>
    <submittedName>
        <fullName evidence="2">Uncharacterized protein</fullName>
    </submittedName>
</protein>
<feature type="transmembrane region" description="Helical" evidence="1">
    <location>
        <begin position="87"/>
        <end position="107"/>
    </location>
</feature>
<gene>
    <name evidence="2" type="ORF">C472_00444</name>
</gene>
<organism evidence="2 3">
    <name type="scientific">Halorubrum tebenquichense DSM 14210</name>
    <dbReference type="NCBI Taxonomy" id="1227485"/>
    <lineage>
        <taxon>Archaea</taxon>
        <taxon>Methanobacteriati</taxon>
        <taxon>Methanobacteriota</taxon>
        <taxon>Stenosarchaea group</taxon>
        <taxon>Halobacteria</taxon>
        <taxon>Halobacteriales</taxon>
        <taxon>Haloferacaceae</taxon>
        <taxon>Halorubrum</taxon>
    </lineage>
</organism>
<evidence type="ECO:0000313" key="3">
    <source>
        <dbReference type="Proteomes" id="UP000011523"/>
    </source>
</evidence>
<comment type="caution">
    <text evidence="2">The sequence shown here is derived from an EMBL/GenBank/DDBJ whole genome shotgun (WGS) entry which is preliminary data.</text>
</comment>
<keyword evidence="1" id="KW-0472">Membrane</keyword>